<reference evidence="4 5" key="1">
    <citation type="submission" date="2019-08" db="EMBL/GenBank/DDBJ databases">
        <title>Pedobacter sp. nov., isolated from Han river, South Korea.</title>
        <authorList>
            <person name="Lee D.-H."/>
            <person name="Kim Y.-S."/>
            <person name="Hwang E.-M."/>
            <person name="Le Tran T.C."/>
            <person name="Cha C.-J."/>
        </authorList>
    </citation>
    <scope>NUCLEOTIDE SEQUENCE [LARGE SCALE GENOMIC DNA]</scope>
    <source>
        <strain evidence="4 5">CJ43</strain>
    </source>
</reference>
<dbReference type="RefSeq" id="WP_149073642.1">
    <property type="nucleotide sequence ID" value="NZ_CP043329.1"/>
</dbReference>
<keyword evidence="2" id="KW-0732">Signal</keyword>
<feature type="domain" description="Heparinase II/III-like C-terminal" evidence="3">
    <location>
        <begin position="423"/>
        <end position="556"/>
    </location>
</feature>
<dbReference type="KEGG" id="pej:FYC62_01275"/>
<protein>
    <submittedName>
        <fullName evidence="4">Heparinase</fullName>
    </submittedName>
</protein>
<gene>
    <name evidence="4" type="ORF">FYC62_01275</name>
</gene>
<sequence length="647" mass="73529">MKKLLLAIFFIASLQQVVAQNLLSGKYNTEALKKLLISQSTWKPFPKIQERQEWAKANQVNLKDNLAKAETYLNYSWPSIPATVSLLIERTGDREEYQNISFKKREVLLTLLFAEIYENKGRFTDQIIDGIWSISEESFWGVSAHLPKKKENSGLVDVSEPFVDLFAAETATLLSWIDYYLAEKLDKVSPQIRKRIYFEINQRVLTPLMTKNHGFMGNNADGRRPNNWNPWICSNWLNTVLLIEKNEDKRAEAVHKILSVLDNFLNPYPLDGGCDEGPGYWGAAAASLYDNLSLLNLATNNAFSYTYQDEKVKNMAAFIYKAQISETYFINFADANPKPSMDAPMIYRFGKAINDENMKRFGAYYYKPGTKVSRFHIFRNFFELFLDEELKNVPKQLPLPKSVWLPETEVMLARDKAGSTKGFTLAAKGGHNDESHNHNDIGNFIVYVDGNPLLIDVGSGTYTRRTFSDDRYDIWFNASNYHNTPTVNGCVQSPGKDFKATDLSFADDKSKAVFALDIAKSYPKEAGLISWKRAITLNRGKNIQIKDTYQLKAEGGFINHLMTCYPAEVKSPGLIIIKYEKDGVKKDFAIQYEASLLNASIEKVKLGIPEDKSVKRNWGDHIYRINLSLIKPSAAGTLNLMVKEAKL</sequence>
<proteinExistence type="predicted"/>
<evidence type="ECO:0000259" key="3">
    <source>
        <dbReference type="Pfam" id="PF07940"/>
    </source>
</evidence>
<evidence type="ECO:0000313" key="4">
    <source>
        <dbReference type="EMBL" id="QEK50449.1"/>
    </source>
</evidence>
<dbReference type="EMBL" id="CP043329">
    <property type="protein sequence ID" value="QEK50449.1"/>
    <property type="molecule type" value="Genomic_DNA"/>
</dbReference>
<dbReference type="InterPro" id="IPR012480">
    <property type="entry name" value="Hepar_II_III_C"/>
</dbReference>
<evidence type="ECO:0000256" key="1">
    <source>
        <dbReference type="ARBA" id="ARBA00004196"/>
    </source>
</evidence>
<dbReference type="InterPro" id="IPR008929">
    <property type="entry name" value="Chondroitin_lyas"/>
</dbReference>
<comment type="subcellular location">
    <subcellularLocation>
        <location evidence="1">Cell envelope</location>
    </subcellularLocation>
</comment>
<accession>A0A5C0VEE7</accession>
<evidence type="ECO:0000256" key="2">
    <source>
        <dbReference type="SAM" id="SignalP"/>
    </source>
</evidence>
<dbReference type="GO" id="GO:0030313">
    <property type="term" value="C:cell envelope"/>
    <property type="evidence" value="ECO:0007669"/>
    <property type="project" value="UniProtKB-SubCell"/>
</dbReference>
<evidence type="ECO:0000313" key="5">
    <source>
        <dbReference type="Proteomes" id="UP000323653"/>
    </source>
</evidence>
<dbReference type="Proteomes" id="UP000323653">
    <property type="component" value="Chromosome"/>
</dbReference>
<feature type="chain" id="PRO_5022856945" evidence="2">
    <location>
        <begin position="20"/>
        <end position="647"/>
    </location>
</feature>
<name>A0A5C0VEE7_9SPHI</name>
<dbReference type="Pfam" id="PF07940">
    <property type="entry name" value="Hepar_II_III_C"/>
    <property type="match status" value="1"/>
</dbReference>
<dbReference type="GO" id="GO:0016829">
    <property type="term" value="F:lyase activity"/>
    <property type="evidence" value="ECO:0007669"/>
    <property type="project" value="InterPro"/>
</dbReference>
<keyword evidence="5" id="KW-1185">Reference proteome</keyword>
<dbReference type="AlphaFoldDB" id="A0A5C0VEE7"/>
<dbReference type="SUPFAM" id="SSF48230">
    <property type="entry name" value="Chondroitin AC/alginate lyase"/>
    <property type="match status" value="1"/>
</dbReference>
<dbReference type="Gene3D" id="1.50.10.100">
    <property type="entry name" value="Chondroitin AC/alginate lyase"/>
    <property type="match status" value="1"/>
</dbReference>
<dbReference type="Gene3D" id="2.70.98.70">
    <property type="match status" value="1"/>
</dbReference>
<feature type="signal peptide" evidence="2">
    <location>
        <begin position="1"/>
        <end position="19"/>
    </location>
</feature>
<organism evidence="4 5">
    <name type="scientific">Pedobacter aquae</name>
    <dbReference type="NCBI Taxonomy" id="2605747"/>
    <lineage>
        <taxon>Bacteria</taxon>
        <taxon>Pseudomonadati</taxon>
        <taxon>Bacteroidota</taxon>
        <taxon>Sphingobacteriia</taxon>
        <taxon>Sphingobacteriales</taxon>
        <taxon>Sphingobacteriaceae</taxon>
        <taxon>Pedobacter</taxon>
    </lineage>
</organism>